<comment type="caution">
    <text evidence="1">The sequence shown here is derived from an EMBL/GenBank/DDBJ whole genome shotgun (WGS) entry which is preliminary data.</text>
</comment>
<evidence type="ECO:0000313" key="1">
    <source>
        <dbReference type="EMBL" id="OGG00935.1"/>
    </source>
</evidence>
<protein>
    <submittedName>
        <fullName evidence="1">Uncharacterized protein</fullName>
    </submittedName>
</protein>
<accession>A0A1F5YLB7</accession>
<name>A0A1F5YLB7_9BACT</name>
<dbReference type="EMBL" id="MFJB01000005">
    <property type="protein sequence ID" value="OGG00935.1"/>
    <property type="molecule type" value="Genomic_DNA"/>
</dbReference>
<organism evidence="1 2">
    <name type="scientific">Candidatus Gottesmanbacteria bacterium RBG_16_38_7b</name>
    <dbReference type="NCBI Taxonomy" id="1798372"/>
    <lineage>
        <taxon>Bacteria</taxon>
        <taxon>Candidatus Gottesmaniibacteriota</taxon>
    </lineage>
</organism>
<sequence length="450" mass="50588">METQVTSDSYVIERGKDILALKARSFINQGYPLSAKGKNLRQSVKQAVEEKNISALVDLEVSLPTIENPHLDLFAELKLSPDEVPSLLGPDLADVQVTKGCSHNCNYCSLAASHKVEVMPFAGVLKIAETKKAYETEVLKEWASWVQMVKNQKGLDIDPPLRKDGGVIYIPAVMLKDIPSDIGEMFSTHPLSRLLRQDLFFDRAPIGPFIPLYGRTPFVGDVGKKGYLTNYYDSDSFDYVSTSMIHEDGTPADYGDVCRALASEIRPIHITTAGWVRGNKIAERAAKKIVELYKQNPAYFYHPRISVNKSERRAERNLDEYLEDMKATILALKEMIPEVLLISDPGNQSDDEFKNKVINPLKEWLKKEGQPAWTKEGLGKVSHFSGRAAENHKEENDEDNANCMPGYHIWPNGEIANQKYILEPFQSLHQVIKFVPKGGRPVQIGKNIFK</sequence>
<proteinExistence type="predicted"/>
<gene>
    <name evidence="1" type="ORF">A2153_01070</name>
</gene>
<evidence type="ECO:0000313" key="2">
    <source>
        <dbReference type="Proteomes" id="UP000177396"/>
    </source>
</evidence>
<dbReference type="Proteomes" id="UP000177396">
    <property type="component" value="Unassembled WGS sequence"/>
</dbReference>
<dbReference type="AlphaFoldDB" id="A0A1F5YLB7"/>
<reference evidence="1 2" key="1">
    <citation type="journal article" date="2016" name="Nat. Commun.">
        <title>Thousands of microbial genomes shed light on interconnected biogeochemical processes in an aquifer system.</title>
        <authorList>
            <person name="Anantharaman K."/>
            <person name="Brown C.T."/>
            <person name="Hug L.A."/>
            <person name="Sharon I."/>
            <person name="Castelle C.J."/>
            <person name="Probst A.J."/>
            <person name="Thomas B.C."/>
            <person name="Singh A."/>
            <person name="Wilkins M.J."/>
            <person name="Karaoz U."/>
            <person name="Brodie E.L."/>
            <person name="Williams K.H."/>
            <person name="Hubbard S.S."/>
            <person name="Banfield J.F."/>
        </authorList>
    </citation>
    <scope>NUCLEOTIDE SEQUENCE [LARGE SCALE GENOMIC DNA]</scope>
</reference>